<dbReference type="AlphaFoldDB" id="A0ABD5U9Z5"/>
<evidence type="ECO:0000313" key="1">
    <source>
        <dbReference type="EMBL" id="MFC6836156.1"/>
    </source>
</evidence>
<sequence length="362" mass="36751">MSAAGHAGSAPDASAIAARLRDADFVRLFATPDGDALAATGLLARALAACDVAYQASVTHDPGATDADLTVAVGHRTGDLELVDAPLAVAAHAVARELGAPPDATLALAGVVAAGAVPGAHADLLSASGLERRPGLAVPTDDVAEGLAHTTLAHASFSGDPEATARALAGVDREGRTLASLLALSTVEDATGAPRAAGAVERALRPYVTDGPFETLGGFADVLDAVARSSPGVGVALALGHDCRDAALSAWRDHAQAAHEAVRATDRERYDGLVVVRPRLDDVGALDTVARLVRDFRSPEPVVLALCERRAAVAGVEDVTTLVSETAAATGGRATGRGSRVHVDLDDDPEPFVETLKRGVSR</sequence>
<proteinExistence type="predicted"/>
<dbReference type="Proteomes" id="UP001596406">
    <property type="component" value="Unassembled WGS sequence"/>
</dbReference>
<comment type="caution">
    <text evidence="1">The sequence shown here is derived from an EMBL/GenBank/DDBJ whole genome shotgun (WGS) entry which is preliminary data.</text>
</comment>
<reference evidence="1 2" key="1">
    <citation type="journal article" date="2019" name="Int. J. Syst. Evol. Microbiol.">
        <title>The Global Catalogue of Microorganisms (GCM) 10K type strain sequencing project: providing services to taxonomists for standard genome sequencing and annotation.</title>
        <authorList>
            <consortium name="The Broad Institute Genomics Platform"/>
            <consortium name="The Broad Institute Genome Sequencing Center for Infectious Disease"/>
            <person name="Wu L."/>
            <person name="Ma J."/>
        </authorList>
    </citation>
    <scope>NUCLEOTIDE SEQUENCE [LARGE SCALE GENOMIC DNA]</scope>
    <source>
        <strain evidence="1 2">PSRA2</strain>
    </source>
</reference>
<keyword evidence="2" id="KW-1185">Reference proteome</keyword>
<evidence type="ECO:0008006" key="3">
    <source>
        <dbReference type="Google" id="ProtNLM"/>
    </source>
</evidence>
<organism evidence="1 2">
    <name type="scientific">Halomarina ordinaria</name>
    <dbReference type="NCBI Taxonomy" id="3033939"/>
    <lineage>
        <taxon>Archaea</taxon>
        <taxon>Methanobacteriati</taxon>
        <taxon>Methanobacteriota</taxon>
        <taxon>Stenosarchaea group</taxon>
        <taxon>Halobacteria</taxon>
        <taxon>Halobacteriales</taxon>
        <taxon>Natronomonadaceae</taxon>
        <taxon>Halomarina</taxon>
    </lineage>
</organism>
<name>A0ABD5U9Z5_9EURY</name>
<dbReference type="RefSeq" id="WP_304447850.1">
    <property type="nucleotide sequence ID" value="NZ_JARRAH010000001.1"/>
</dbReference>
<accession>A0ABD5U9Z5</accession>
<protein>
    <recommendedName>
        <fullName evidence="3">Exonuclease RecJ</fullName>
    </recommendedName>
</protein>
<dbReference type="EMBL" id="JBHSXM010000001">
    <property type="protein sequence ID" value="MFC6836156.1"/>
    <property type="molecule type" value="Genomic_DNA"/>
</dbReference>
<evidence type="ECO:0000313" key="2">
    <source>
        <dbReference type="Proteomes" id="UP001596406"/>
    </source>
</evidence>
<gene>
    <name evidence="1" type="ORF">ACFQHK_06505</name>
</gene>